<keyword evidence="15" id="KW-1185">Reference proteome</keyword>
<dbReference type="InterPro" id="IPR037066">
    <property type="entry name" value="Plug_dom_sf"/>
</dbReference>
<feature type="domain" description="TonB-dependent receptor plug" evidence="13">
    <location>
        <begin position="83"/>
        <end position="194"/>
    </location>
</feature>
<feature type="region of interest" description="Disordered" evidence="10">
    <location>
        <begin position="24"/>
        <end position="60"/>
    </location>
</feature>
<name>A0ABY5MQQ9_9SPHN</name>
<gene>
    <name evidence="14" type="ORF">M1K48_07680</name>
</gene>
<keyword evidence="4 8" id="KW-0812">Transmembrane</keyword>
<evidence type="ECO:0000256" key="5">
    <source>
        <dbReference type="ARBA" id="ARBA00023077"/>
    </source>
</evidence>
<comment type="similarity">
    <text evidence="8 9">Belongs to the TonB-dependent receptor family.</text>
</comment>
<dbReference type="Proteomes" id="UP000831921">
    <property type="component" value="Chromosome"/>
</dbReference>
<protein>
    <submittedName>
        <fullName evidence="14">TonB-dependent receptor</fullName>
    </submittedName>
</protein>
<dbReference type="Pfam" id="PF00593">
    <property type="entry name" value="TonB_dep_Rec_b-barrel"/>
    <property type="match status" value="1"/>
</dbReference>
<keyword evidence="2 8" id="KW-0813">Transport</keyword>
<dbReference type="InterPro" id="IPR036942">
    <property type="entry name" value="Beta-barrel_TonB_sf"/>
</dbReference>
<dbReference type="PROSITE" id="PS52016">
    <property type="entry name" value="TONB_DEPENDENT_REC_3"/>
    <property type="match status" value="1"/>
</dbReference>
<evidence type="ECO:0000256" key="10">
    <source>
        <dbReference type="SAM" id="MobiDB-lite"/>
    </source>
</evidence>
<evidence type="ECO:0000259" key="12">
    <source>
        <dbReference type="Pfam" id="PF00593"/>
    </source>
</evidence>
<evidence type="ECO:0000313" key="15">
    <source>
        <dbReference type="Proteomes" id="UP000831921"/>
    </source>
</evidence>
<feature type="signal peptide" evidence="11">
    <location>
        <begin position="1"/>
        <end position="21"/>
    </location>
</feature>
<dbReference type="Pfam" id="PF07715">
    <property type="entry name" value="Plug"/>
    <property type="match status" value="1"/>
</dbReference>
<proteinExistence type="inferred from homology"/>
<keyword evidence="5 9" id="KW-0798">TonB box</keyword>
<comment type="subcellular location">
    <subcellularLocation>
        <location evidence="1 8">Cell outer membrane</location>
        <topology evidence="1 8">Multi-pass membrane protein</topology>
    </subcellularLocation>
</comment>
<evidence type="ECO:0000256" key="2">
    <source>
        <dbReference type="ARBA" id="ARBA00022448"/>
    </source>
</evidence>
<evidence type="ECO:0000256" key="7">
    <source>
        <dbReference type="ARBA" id="ARBA00023237"/>
    </source>
</evidence>
<sequence>MKTVHAALLATTALFAVPAAAQTAPAGPPVAQPPAAAPVTPLSPPQDGGAPADAGPTPVTQEDVAPDIVVTGSRVRGAAPVGSTVISLGREDVIASGAVTTDRLIKQIPQVFDLGVSENSRGQSGGNGNITYGNSVNLRGIGPYATLILVDGHRAVNNSRAFDPSVIPTLGLERVEVVADGASAIYGSDAVAGVVNLIPRRSLNGIEATGRYGTADDFHQWQIGAAVGKRWGTGQAMLAYEHVYRSNLNGDDRDFFRSDQRAFGGNDYSVTRCAPGTLVAGGISYAIPAGGLTPANAGSLVAGSSNRCNDLQGQDLIPEQQYDSANMTFTQEIGDRFTVFADGFYSKRKFLRLPASQSATLTVPQTNAFFVRPAGFTGTSYTIAYNFINDLPINRNPGSATNWQITPGVRAKLFGDFEAEAIYTYGKGDDQSNTYRGVTTANLNAALASSDPALAFDPYGLGRTTPATLERISNSIFLAPTLNRFQGYEARLNGTLFTLPGGGVKLATGYEGQEIRTILGSARGVVGTPITYRNFKRRVDSVYAEVLVPVFTSANASPGFQRLEFNAAVRYDDYSDVGQTTNPKFGVTYSPTRGVSFRGSYGTSFRAPLISQIYGNSNNLFVQTYQNPSGSPIVGVALSGANLDLKPEEATTWSVGTDVEVGRRLRLSATYFNVEYTNQVEAYLSDLAILSREQQFAGLGIITRGTDAAARVAQLIASGIGVVGSLPPAVTLFVDGRNNNLGKSQTRGIDFVANYTLPTDNVGTFQFNLSGTYLTHYKVAITENAPLIDRRNTIFFPLKFKARGAISWDLDPVKLYVQATHVNGYTNNAVAIPQKVKSYTPVDASISWDVGGRNGAGMLSGLTLGAEVRNLFDTKPPYVNLAPSGNGSGGYDATVASPIGREFAVTVRAKY</sequence>
<evidence type="ECO:0000256" key="9">
    <source>
        <dbReference type="RuleBase" id="RU003357"/>
    </source>
</evidence>
<evidence type="ECO:0000256" key="4">
    <source>
        <dbReference type="ARBA" id="ARBA00022692"/>
    </source>
</evidence>
<keyword evidence="6 8" id="KW-0472">Membrane</keyword>
<dbReference type="SUPFAM" id="SSF56935">
    <property type="entry name" value="Porins"/>
    <property type="match status" value="1"/>
</dbReference>
<evidence type="ECO:0000259" key="13">
    <source>
        <dbReference type="Pfam" id="PF07715"/>
    </source>
</evidence>
<dbReference type="Gene3D" id="2.40.170.20">
    <property type="entry name" value="TonB-dependent receptor, beta-barrel domain"/>
    <property type="match status" value="1"/>
</dbReference>
<evidence type="ECO:0000256" key="11">
    <source>
        <dbReference type="SAM" id="SignalP"/>
    </source>
</evidence>
<dbReference type="Gene3D" id="2.170.130.10">
    <property type="entry name" value="TonB-dependent receptor, plug domain"/>
    <property type="match status" value="1"/>
</dbReference>
<dbReference type="PANTHER" id="PTHR47234">
    <property type="match status" value="1"/>
</dbReference>
<dbReference type="InterPro" id="IPR012910">
    <property type="entry name" value="Plug_dom"/>
</dbReference>
<feature type="chain" id="PRO_5045110802" evidence="11">
    <location>
        <begin position="22"/>
        <end position="911"/>
    </location>
</feature>
<feature type="compositionally biased region" description="Pro residues" evidence="10">
    <location>
        <begin position="26"/>
        <end position="44"/>
    </location>
</feature>
<dbReference type="InterPro" id="IPR039426">
    <property type="entry name" value="TonB-dep_rcpt-like"/>
</dbReference>
<evidence type="ECO:0000256" key="3">
    <source>
        <dbReference type="ARBA" id="ARBA00022452"/>
    </source>
</evidence>
<dbReference type="EMBL" id="CP097253">
    <property type="protein sequence ID" value="UUR06838.1"/>
    <property type="molecule type" value="Genomic_DNA"/>
</dbReference>
<dbReference type="InterPro" id="IPR000531">
    <property type="entry name" value="Beta-barrel_TonB"/>
</dbReference>
<evidence type="ECO:0000256" key="1">
    <source>
        <dbReference type="ARBA" id="ARBA00004571"/>
    </source>
</evidence>
<keyword evidence="11" id="KW-0732">Signal</keyword>
<feature type="domain" description="TonB-dependent receptor-like beta-barrel" evidence="12">
    <location>
        <begin position="377"/>
        <end position="871"/>
    </location>
</feature>
<evidence type="ECO:0000256" key="8">
    <source>
        <dbReference type="PROSITE-ProRule" id="PRU01360"/>
    </source>
</evidence>
<keyword evidence="3 8" id="KW-1134">Transmembrane beta strand</keyword>
<keyword evidence="14" id="KW-0675">Receptor</keyword>
<keyword evidence="7 8" id="KW-0998">Cell outer membrane</keyword>
<reference evidence="14 15" key="1">
    <citation type="submission" date="2022-05" db="EMBL/GenBank/DDBJ databases">
        <title>S8-45 Sphingomonas ultraviolaceadurans.</title>
        <authorList>
            <person name="Liu Y."/>
        </authorList>
    </citation>
    <scope>NUCLEOTIDE SEQUENCE [LARGE SCALE GENOMIC DNA]</scope>
    <source>
        <strain evidence="14 15">S8-45</strain>
    </source>
</reference>
<dbReference type="RefSeq" id="WP_249454067.1">
    <property type="nucleotide sequence ID" value="NZ_CP097253.1"/>
</dbReference>
<organism evidence="14 15">
    <name type="scientific">Sphingomonas glaciei</name>
    <dbReference type="NCBI Taxonomy" id="2938948"/>
    <lineage>
        <taxon>Bacteria</taxon>
        <taxon>Pseudomonadati</taxon>
        <taxon>Pseudomonadota</taxon>
        <taxon>Alphaproteobacteria</taxon>
        <taxon>Sphingomonadales</taxon>
        <taxon>Sphingomonadaceae</taxon>
        <taxon>Sphingomonas</taxon>
    </lineage>
</organism>
<dbReference type="PANTHER" id="PTHR47234:SF2">
    <property type="entry name" value="TONB-DEPENDENT RECEPTOR"/>
    <property type="match status" value="1"/>
</dbReference>
<evidence type="ECO:0000313" key="14">
    <source>
        <dbReference type="EMBL" id="UUR06838.1"/>
    </source>
</evidence>
<evidence type="ECO:0000256" key="6">
    <source>
        <dbReference type="ARBA" id="ARBA00023136"/>
    </source>
</evidence>
<accession>A0ABY5MQQ9</accession>